<evidence type="ECO:0000313" key="2">
    <source>
        <dbReference type="Proteomes" id="UP001168972"/>
    </source>
</evidence>
<proteinExistence type="predicted"/>
<dbReference type="CDD" id="cd18809">
    <property type="entry name" value="SF1_C_RecD"/>
    <property type="match status" value="1"/>
</dbReference>
<dbReference type="PANTHER" id="PTHR47642:SF5">
    <property type="entry name" value="ATP-DEPENDENT DNA HELICASE"/>
    <property type="match status" value="1"/>
</dbReference>
<dbReference type="SUPFAM" id="SSF56219">
    <property type="entry name" value="DNase I-like"/>
    <property type="match status" value="1"/>
</dbReference>
<keyword evidence="2" id="KW-1185">Reference proteome</keyword>
<sequence>MREYRRKRKVTVRRKHFPIISACAITIHKSQGGTFDEIVYEYEKMHPQQLVYVAPSRITSIEELFIVTFDDETKFRFNHNRVQASSTVSLLQKSKTLSLNTLQTQAQTIIDFISNKSDISLYTLNVQSLWKHSIDLNDSVIHKSNILLLSETCLGNNEECDVPNFNCITYFKRDSVRSGGVAIYQNKSDTVNVVTPNMELIMNNIRDIHVRSTSIADLCTGECVMENGVTLIMAVIYVSPNKKIIDIQEFIHRSLLEYSKGASRMLSRYKKNLNKLPLILAGDFNINFSDEKSKPLLQFLLDEFDLRINNDPAESTTRYNTTIDAVFSRHLHKI</sequence>
<dbReference type="SUPFAM" id="SSF52540">
    <property type="entry name" value="P-loop containing nucleoside triphosphate hydrolases"/>
    <property type="match status" value="1"/>
</dbReference>
<dbReference type="InterPro" id="IPR036691">
    <property type="entry name" value="Endo/exonu/phosph_ase_sf"/>
</dbReference>
<evidence type="ECO:0000313" key="1">
    <source>
        <dbReference type="EMBL" id="KAK0162413.1"/>
    </source>
</evidence>
<dbReference type="EMBL" id="JAQQBR010001833">
    <property type="protein sequence ID" value="KAK0162413.1"/>
    <property type="molecule type" value="Genomic_DNA"/>
</dbReference>
<organism evidence="1 2">
    <name type="scientific">Microctonus hyperodae</name>
    <name type="common">Parasitoid wasp</name>
    <dbReference type="NCBI Taxonomy" id="165561"/>
    <lineage>
        <taxon>Eukaryota</taxon>
        <taxon>Metazoa</taxon>
        <taxon>Ecdysozoa</taxon>
        <taxon>Arthropoda</taxon>
        <taxon>Hexapoda</taxon>
        <taxon>Insecta</taxon>
        <taxon>Pterygota</taxon>
        <taxon>Neoptera</taxon>
        <taxon>Endopterygota</taxon>
        <taxon>Hymenoptera</taxon>
        <taxon>Apocrita</taxon>
        <taxon>Ichneumonoidea</taxon>
        <taxon>Braconidae</taxon>
        <taxon>Euphorinae</taxon>
        <taxon>Microctonus</taxon>
    </lineage>
</organism>
<accession>A0AA39KHU7</accession>
<dbReference type="Proteomes" id="UP001168972">
    <property type="component" value="Unassembled WGS sequence"/>
</dbReference>
<dbReference type="Gene3D" id="3.60.10.10">
    <property type="entry name" value="Endonuclease/exonuclease/phosphatase"/>
    <property type="match status" value="1"/>
</dbReference>
<protein>
    <submittedName>
        <fullName evidence="1">Uncharacterized protein</fullName>
    </submittedName>
</protein>
<reference evidence="1" key="1">
    <citation type="journal article" date="2023" name="bioRxiv">
        <title>Scaffold-level genome assemblies of two parasitoid biocontrol wasps reveal the parthenogenesis mechanism and an associated novel virus.</title>
        <authorList>
            <person name="Inwood S."/>
            <person name="Skelly J."/>
            <person name="Guhlin J."/>
            <person name="Harrop T."/>
            <person name="Goldson S."/>
            <person name="Dearden P."/>
        </authorList>
    </citation>
    <scope>NUCLEOTIDE SEQUENCE</scope>
    <source>
        <strain evidence="1">Lincoln</strain>
        <tissue evidence="1">Whole body</tissue>
    </source>
</reference>
<gene>
    <name evidence="1" type="ORF">PV327_006192</name>
</gene>
<dbReference type="AlphaFoldDB" id="A0AA39KHU7"/>
<dbReference type="InterPro" id="IPR051055">
    <property type="entry name" value="PIF1_helicase"/>
</dbReference>
<comment type="caution">
    <text evidence="1">The sequence shown here is derived from an EMBL/GenBank/DDBJ whole genome shotgun (WGS) entry which is preliminary data.</text>
</comment>
<reference evidence="1" key="2">
    <citation type="submission" date="2023-03" db="EMBL/GenBank/DDBJ databases">
        <authorList>
            <person name="Inwood S.N."/>
            <person name="Skelly J.G."/>
            <person name="Guhlin J."/>
            <person name="Harrop T.W.R."/>
            <person name="Goldson S.G."/>
            <person name="Dearden P.K."/>
        </authorList>
    </citation>
    <scope>NUCLEOTIDE SEQUENCE</scope>
    <source>
        <strain evidence="1">Lincoln</strain>
        <tissue evidence="1">Whole body</tissue>
    </source>
</reference>
<name>A0AA39KHU7_MICHY</name>
<dbReference type="InterPro" id="IPR027417">
    <property type="entry name" value="P-loop_NTPase"/>
</dbReference>
<dbReference type="PANTHER" id="PTHR47642">
    <property type="entry name" value="ATP-DEPENDENT DNA HELICASE"/>
    <property type="match status" value="1"/>
</dbReference>
<dbReference type="Gene3D" id="3.40.50.300">
    <property type="entry name" value="P-loop containing nucleotide triphosphate hydrolases"/>
    <property type="match status" value="1"/>
</dbReference>